<dbReference type="EMBL" id="BAABIP010000007">
    <property type="protein sequence ID" value="GAA4763027.1"/>
    <property type="molecule type" value="Genomic_DNA"/>
</dbReference>
<evidence type="ECO:0000256" key="1">
    <source>
        <dbReference type="ARBA" id="ARBA00004442"/>
    </source>
</evidence>
<keyword evidence="4" id="KW-1134">Transmembrane beta strand</keyword>
<keyword evidence="7" id="KW-0998">Cell outer membrane</keyword>
<evidence type="ECO:0000256" key="5">
    <source>
        <dbReference type="ARBA" id="ARBA00022692"/>
    </source>
</evidence>
<dbReference type="PANTHER" id="PTHR30026">
    <property type="entry name" value="OUTER MEMBRANE PROTEIN TOLC"/>
    <property type="match status" value="1"/>
</dbReference>
<evidence type="ECO:0000256" key="4">
    <source>
        <dbReference type="ARBA" id="ARBA00022452"/>
    </source>
</evidence>
<proteinExistence type="inferred from homology"/>
<dbReference type="InterPro" id="IPR051906">
    <property type="entry name" value="TolC-like"/>
</dbReference>
<keyword evidence="3" id="KW-0813">Transport</keyword>
<sequence length="449" mass="50877">MRKIVILINLIYFAQLSAQEVNKNDAKQSYSFTLKQSIEHALQYNYSEINAGRDIEAAKKKKWETTTMGLPQLNGNVGYQNNFKLQKSVVPGEFFGGPPGSFAEVEFGTKHNMGASLTLSQLIFDGSYLVGLESAKVYLQLFENSKKKTDSEIKQMVINSYGNVLLAQESIKVLESNKVILEKNYNDVNQIYKNGLAEEESVEQIAITLASVNSSLNNVKRSRELALKMLKINLGIELEDELTLTDNLETLSKENLDLAITTSEFSVDKNIDYQMATNMTEQKRLLLKLEKSKALPSLGAQVNFGYNSFSNTFSFFNENQKWFNYSSLGVALNVPIFSSLGRSARTQQARIAFDQAQTKQKEAEQMLKLQYQAAKSDYEYSVEEYETAKNNLKLAERIEKKQQIKFKEGLSTSFEFTEAQRQLYAAQQSYLQSMVNVVNKRASLEKIIN</sequence>
<evidence type="ECO:0000256" key="6">
    <source>
        <dbReference type="ARBA" id="ARBA00023136"/>
    </source>
</evidence>
<dbReference type="Pfam" id="PF02321">
    <property type="entry name" value="OEP"/>
    <property type="match status" value="1"/>
</dbReference>
<dbReference type="PANTHER" id="PTHR30026:SF20">
    <property type="entry name" value="OUTER MEMBRANE PROTEIN TOLC"/>
    <property type="match status" value="1"/>
</dbReference>
<dbReference type="InterPro" id="IPR003423">
    <property type="entry name" value="OMP_efflux"/>
</dbReference>
<comment type="subcellular location">
    <subcellularLocation>
        <location evidence="1">Cell outer membrane</location>
    </subcellularLocation>
</comment>
<dbReference type="Proteomes" id="UP001500141">
    <property type="component" value="Unassembled WGS sequence"/>
</dbReference>
<name>A0ABP8ZQ76_9FLAO</name>
<evidence type="ECO:0000256" key="2">
    <source>
        <dbReference type="ARBA" id="ARBA00007613"/>
    </source>
</evidence>
<evidence type="ECO:0000256" key="7">
    <source>
        <dbReference type="ARBA" id="ARBA00023237"/>
    </source>
</evidence>
<comment type="caution">
    <text evidence="8">The sequence shown here is derived from an EMBL/GenBank/DDBJ whole genome shotgun (WGS) entry which is preliminary data.</text>
</comment>
<evidence type="ECO:0000313" key="8">
    <source>
        <dbReference type="EMBL" id="GAA4763027.1"/>
    </source>
</evidence>
<comment type="similarity">
    <text evidence="2">Belongs to the outer membrane factor (OMF) (TC 1.B.17) family.</text>
</comment>
<keyword evidence="9" id="KW-1185">Reference proteome</keyword>
<keyword evidence="6" id="KW-0472">Membrane</keyword>
<reference evidence="9" key="1">
    <citation type="journal article" date="2019" name="Int. J. Syst. Evol. Microbiol.">
        <title>The Global Catalogue of Microorganisms (GCM) 10K type strain sequencing project: providing services to taxonomists for standard genome sequencing and annotation.</title>
        <authorList>
            <consortium name="The Broad Institute Genomics Platform"/>
            <consortium name="The Broad Institute Genome Sequencing Center for Infectious Disease"/>
            <person name="Wu L."/>
            <person name="Ma J."/>
        </authorList>
    </citation>
    <scope>NUCLEOTIDE SEQUENCE [LARGE SCALE GENOMIC DNA]</scope>
    <source>
        <strain evidence="9">JCM 18198</strain>
    </source>
</reference>
<dbReference type="Gene3D" id="1.20.1600.10">
    <property type="entry name" value="Outer membrane efflux proteins (OEP)"/>
    <property type="match status" value="1"/>
</dbReference>
<protein>
    <submittedName>
        <fullName evidence="8">TolC family protein</fullName>
    </submittedName>
</protein>
<evidence type="ECO:0000256" key="3">
    <source>
        <dbReference type="ARBA" id="ARBA00022448"/>
    </source>
</evidence>
<gene>
    <name evidence="8" type="ORF">GCM10023230_10570</name>
</gene>
<accession>A0ABP8ZQ76</accession>
<dbReference type="RefSeq" id="WP_264543782.1">
    <property type="nucleotide sequence ID" value="NZ_BAABIP010000007.1"/>
</dbReference>
<evidence type="ECO:0000313" key="9">
    <source>
        <dbReference type="Proteomes" id="UP001500141"/>
    </source>
</evidence>
<dbReference type="SUPFAM" id="SSF56954">
    <property type="entry name" value="Outer membrane efflux proteins (OEP)"/>
    <property type="match status" value="1"/>
</dbReference>
<keyword evidence="5" id="KW-0812">Transmembrane</keyword>
<organism evidence="8 9">
    <name type="scientific">Flavobacterium hankyongi</name>
    <dbReference type="NCBI Taxonomy" id="1176532"/>
    <lineage>
        <taxon>Bacteria</taxon>
        <taxon>Pseudomonadati</taxon>
        <taxon>Bacteroidota</taxon>
        <taxon>Flavobacteriia</taxon>
        <taxon>Flavobacteriales</taxon>
        <taxon>Flavobacteriaceae</taxon>
        <taxon>Flavobacterium</taxon>
    </lineage>
</organism>